<feature type="region of interest" description="Disordered" evidence="1">
    <location>
        <begin position="1"/>
        <end position="30"/>
    </location>
</feature>
<gene>
    <name evidence="2" type="ORF">GCM10011589_05240</name>
</gene>
<protein>
    <submittedName>
        <fullName evidence="2">Uncharacterized protein</fullName>
    </submittedName>
</protein>
<feature type="compositionally biased region" description="Gly residues" evidence="1">
    <location>
        <begin position="12"/>
        <end position="24"/>
    </location>
</feature>
<name>A0ABQ2FTI9_9ACTN</name>
<reference evidence="3" key="1">
    <citation type="journal article" date="2019" name="Int. J. Syst. Evol. Microbiol.">
        <title>The Global Catalogue of Microorganisms (GCM) 10K type strain sequencing project: providing services to taxonomists for standard genome sequencing and annotation.</title>
        <authorList>
            <consortium name="The Broad Institute Genomics Platform"/>
            <consortium name="The Broad Institute Genome Sequencing Center for Infectious Disease"/>
            <person name="Wu L."/>
            <person name="Ma J."/>
        </authorList>
    </citation>
    <scope>NUCLEOTIDE SEQUENCE [LARGE SCALE GENOMIC DNA]</scope>
    <source>
        <strain evidence="3">CGMCC 4.5581</strain>
    </source>
</reference>
<comment type="caution">
    <text evidence="2">The sequence shown here is derived from an EMBL/GenBank/DDBJ whole genome shotgun (WGS) entry which is preliminary data.</text>
</comment>
<proteinExistence type="predicted"/>
<accession>A0ABQ2FTI9</accession>
<sequence>MTTPTQPAGRIGSPGGGHPAGGDPGPARVDAALVHGLRPVRGVEGDQGPSTHSPVVADLAWPCPTRAVRCWRRRRPGTAYRPRYCHAFGTTLPRTAPGGALCPFVVWSPPRRPPTCST</sequence>
<keyword evidence="3" id="KW-1185">Reference proteome</keyword>
<dbReference type="Proteomes" id="UP000648663">
    <property type="component" value="Unassembled WGS sequence"/>
</dbReference>
<organism evidence="2 3">
    <name type="scientific">Modestobacter marinus</name>
    <dbReference type="NCBI Taxonomy" id="477641"/>
    <lineage>
        <taxon>Bacteria</taxon>
        <taxon>Bacillati</taxon>
        <taxon>Actinomycetota</taxon>
        <taxon>Actinomycetes</taxon>
        <taxon>Geodermatophilales</taxon>
        <taxon>Geodermatophilaceae</taxon>
        <taxon>Modestobacter</taxon>
    </lineage>
</organism>
<evidence type="ECO:0000313" key="3">
    <source>
        <dbReference type="Proteomes" id="UP000648663"/>
    </source>
</evidence>
<evidence type="ECO:0000313" key="2">
    <source>
        <dbReference type="EMBL" id="GGL52079.1"/>
    </source>
</evidence>
<dbReference type="EMBL" id="BMMI01000001">
    <property type="protein sequence ID" value="GGL52079.1"/>
    <property type="molecule type" value="Genomic_DNA"/>
</dbReference>
<evidence type="ECO:0000256" key="1">
    <source>
        <dbReference type="SAM" id="MobiDB-lite"/>
    </source>
</evidence>